<name>A0AAN0S5S0_9ENTR</name>
<keyword evidence="1" id="KW-0732">Signal</keyword>
<dbReference type="EMBL" id="CP009458">
    <property type="protein sequence ID" value="AIR62038.1"/>
    <property type="molecule type" value="Genomic_DNA"/>
</dbReference>
<protein>
    <recommendedName>
        <fullName evidence="4">Lipoprotein</fullName>
    </recommendedName>
</protein>
<sequence length="249" mass="27007">MMRKCAILPAVIALAALAGCKEANKDDTRQQGMITVSSVPLLQQALVNEVPAPGGQLNEAVMSSICQYVAGQIDKAHLDASLAEQSLNASAFGTNDGKQPPDYALKCAAYVSAKIFKTDIFLASEHLQANDEQAVEQIAQRLQQLTPSAVHVAQYLAQLATSSEGMTFATVADYQTFIHQQLSETAPAFVKSVMNDPAQPESYRDRGVNAGYRFRISNNTIVMSLYDADWLGNGKVMGTEYKVSIQRKK</sequence>
<proteinExistence type="predicted"/>
<dbReference type="Proteomes" id="UP000029516">
    <property type="component" value="Chromosome"/>
</dbReference>
<evidence type="ECO:0008006" key="4">
    <source>
        <dbReference type="Google" id="ProtNLM"/>
    </source>
</evidence>
<evidence type="ECO:0000313" key="2">
    <source>
        <dbReference type="EMBL" id="AIR62038.1"/>
    </source>
</evidence>
<reference evidence="2 3" key="1">
    <citation type="submission" date="2014-09" db="EMBL/GenBank/DDBJ databases">
        <authorList>
            <person name="Chan K.-G."/>
        </authorList>
    </citation>
    <scope>NUCLEOTIDE SEQUENCE [LARGE SCALE GENOMIC DNA]</scope>
    <source>
        <strain evidence="2 3">M006</strain>
    </source>
</reference>
<evidence type="ECO:0000256" key="1">
    <source>
        <dbReference type="SAM" id="SignalP"/>
    </source>
</evidence>
<dbReference type="KEGG" id="cem:LH23_15665"/>
<dbReference type="RefSeq" id="WP_039292847.1">
    <property type="nucleotide sequence ID" value="NZ_CP009458.1"/>
</dbReference>
<feature type="signal peptide" evidence="1">
    <location>
        <begin position="1"/>
        <end position="18"/>
    </location>
</feature>
<evidence type="ECO:0000313" key="3">
    <source>
        <dbReference type="Proteomes" id="UP000029516"/>
    </source>
</evidence>
<dbReference type="PROSITE" id="PS51257">
    <property type="entry name" value="PROKAR_LIPOPROTEIN"/>
    <property type="match status" value="1"/>
</dbReference>
<accession>A0AAN0S5S0</accession>
<dbReference type="AlphaFoldDB" id="A0AAN0S5S0"/>
<gene>
    <name evidence="2" type="ORF">LH23_15665</name>
</gene>
<organism evidence="2 3">
    <name type="scientific">Cedecea neteri</name>
    <dbReference type="NCBI Taxonomy" id="158822"/>
    <lineage>
        <taxon>Bacteria</taxon>
        <taxon>Pseudomonadati</taxon>
        <taxon>Pseudomonadota</taxon>
        <taxon>Gammaproteobacteria</taxon>
        <taxon>Enterobacterales</taxon>
        <taxon>Enterobacteriaceae</taxon>
        <taxon>Cedecea</taxon>
    </lineage>
</organism>
<feature type="chain" id="PRO_5043024095" description="Lipoprotein" evidence="1">
    <location>
        <begin position="19"/>
        <end position="249"/>
    </location>
</feature>